<name>A0ACB8S7S8_9AGAM</name>
<dbReference type="Proteomes" id="UP000814033">
    <property type="component" value="Unassembled WGS sequence"/>
</dbReference>
<protein>
    <submittedName>
        <fullName evidence="1">Uncharacterized protein</fullName>
    </submittedName>
</protein>
<accession>A0ACB8S7S8</accession>
<evidence type="ECO:0000313" key="2">
    <source>
        <dbReference type="Proteomes" id="UP000814033"/>
    </source>
</evidence>
<comment type="caution">
    <text evidence="1">The sequence shown here is derived from an EMBL/GenBank/DDBJ whole genome shotgun (WGS) entry which is preliminary data.</text>
</comment>
<keyword evidence="2" id="KW-1185">Reference proteome</keyword>
<reference evidence="1" key="1">
    <citation type="submission" date="2021-02" db="EMBL/GenBank/DDBJ databases">
        <authorList>
            <consortium name="DOE Joint Genome Institute"/>
            <person name="Ahrendt S."/>
            <person name="Looney B.P."/>
            <person name="Miyauchi S."/>
            <person name="Morin E."/>
            <person name="Drula E."/>
            <person name="Courty P.E."/>
            <person name="Chicoki N."/>
            <person name="Fauchery L."/>
            <person name="Kohler A."/>
            <person name="Kuo A."/>
            <person name="Labutti K."/>
            <person name="Pangilinan J."/>
            <person name="Lipzen A."/>
            <person name="Riley R."/>
            <person name="Andreopoulos W."/>
            <person name="He G."/>
            <person name="Johnson J."/>
            <person name="Barry K.W."/>
            <person name="Grigoriev I.V."/>
            <person name="Nagy L."/>
            <person name="Hibbett D."/>
            <person name="Henrissat B."/>
            <person name="Matheny P.B."/>
            <person name="Labbe J."/>
            <person name="Martin F."/>
        </authorList>
    </citation>
    <scope>NUCLEOTIDE SEQUENCE</scope>
    <source>
        <strain evidence="1">FP105234-sp</strain>
    </source>
</reference>
<sequence length="429" mass="46212">MQNSVNPGTLRAPLQDDSANIEGEAWPKLPSRSVSRPHKTAPLPRRADKVGGKTLAERHRASRPPSKVSRGTGKTRIVIGGTRPSGKAKDKGRATFQPDYSESKGQPSTYTSLDVEAMTALGLAYSAEGQKKDGPSGGPGSLVVASHNSSDPEAATDSDEDEYSWTEDSSADESEGEESSHPEPEDKPIREAESEAQRQRELFTKQPKHSYSNLSRAESGHLTTMLNPDPFFPPNHLLDSKSPADVAPSQQHLRGASSSTASPTQPLPFTAQMNAQGLPTKGDIGSYHPDGRAQDSGEDDWDENFNHNIHVSPSLAQKTSHPVQPVSIPLNHQWDLPPPVAPSTPRTTRRQMLTTELSGSLRQNLLWKRQVDGASVVGPDAHYRSGASTSMAQAQDLHGLSGQGERKSSDSERGQDRIGLDTNTSQGSH</sequence>
<reference evidence="1" key="2">
    <citation type="journal article" date="2022" name="New Phytol.">
        <title>Evolutionary transition to the ectomycorrhizal habit in the genomes of a hyperdiverse lineage of mushroom-forming fungi.</title>
        <authorList>
            <person name="Looney B."/>
            <person name="Miyauchi S."/>
            <person name="Morin E."/>
            <person name="Drula E."/>
            <person name="Courty P.E."/>
            <person name="Kohler A."/>
            <person name="Kuo A."/>
            <person name="LaButti K."/>
            <person name="Pangilinan J."/>
            <person name="Lipzen A."/>
            <person name="Riley R."/>
            <person name="Andreopoulos W."/>
            <person name="He G."/>
            <person name="Johnson J."/>
            <person name="Nolan M."/>
            <person name="Tritt A."/>
            <person name="Barry K.W."/>
            <person name="Grigoriev I.V."/>
            <person name="Nagy L.G."/>
            <person name="Hibbett D."/>
            <person name="Henrissat B."/>
            <person name="Matheny P.B."/>
            <person name="Labbe J."/>
            <person name="Martin F.M."/>
        </authorList>
    </citation>
    <scope>NUCLEOTIDE SEQUENCE</scope>
    <source>
        <strain evidence="1">FP105234-sp</strain>
    </source>
</reference>
<evidence type="ECO:0000313" key="1">
    <source>
        <dbReference type="EMBL" id="KAI0052349.1"/>
    </source>
</evidence>
<gene>
    <name evidence="1" type="ORF">FA95DRAFT_1388846</name>
</gene>
<proteinExistence type="predicted"/>
<dbReference type="EMBL" id="MU275846">
    <property type="protein sequence ID" value="KAI0052349.1"/>
    <property type="molecule type" value="Genomic_DNA"/>
</dbReference>
<organism evidence="1 2">
    <name type="scientific">Auriscalpium vulgare</name>
    <dbReference type="NCBI Taxonomy" id="40419"/>
    <lineage>
        <taxon>Eukaryota</taxon>
        <taxon>Fungi</taxon>
        <taxon>Dikarya</taxon>
        <taxon>Basidiomycota</taxon>
        <taxon>Agaricomycotina</taxon>
        <taxon>Agaricomycetes</taxon>
        <taxon>Russulales</taxon>
        <taxon>Auriscalpiaceae</taxon>
        <taxon>Auriscalpium</taxon>
    </lineage>
</organism>